<dbReference type="SMART" id="SM00271">
    <property type="entry name" value="DnaJ"/>
    <property type="match status" value="1"/>
</dbReference>
<comment type="caution">
    <text evidence="2">The sequence shown here is derived from an EMBL/GenBank/DDBJ whole genome shotgun (WGS) entry which is preliminary data.</text>
</comment>
<dbReference type="Proteomes" id="UP000654075">
    <property type="component" value="Unassembled WGS sequence"/>
</dbReference>
<dbReference type="Gene3D" id="1.10.287.110">
    <property type="entry name" value="DnaJ domain"/>
    <property type="match status" value="1"/>
</dbReference>
<protein>
    <recommendedName>
        <fullName evidence="1">J domain-containing protein</fullName>
    </recommendedName>
</protein>
<evidence type="ECO:0000313" key="3">
    <source>
        <dbReference type="Proteomes" id="UP000654075"/>
    </source>
</evidence>
<dbReference type="AlphaFoldDB" id="A0A813EUC3"/>
<organism evidence="2 3">
    <name type="scientific">Polarella glacialis</name>
    <name type="common">Dinoflagellate</name>
    <dbReference type="NCBI Taxonomy" id="89957"/>
    <lineage>
        <taxon>Eukaryota</taxon>
        <taxon>Sar</taxon>
        <taxon>Alveolata</taxon>
        <taxon>Dinophyceae</taxon>
        <taxon>Suessiales</taxon>
        <taxon>Suessiaceae</taxon>
        <taxon>Polarella</taxon>
    </lineage>
</organism>
<dbReference type="EMBL" id="CAJNNV010015872">
    <property type="protein sequence ID" value="CAE8603922.1"/>
    <property type="molecule type" value="Genomic_DNA"/>
</dbReference>
<dbReference type="InterPro" id="IPR001623">
    <property type="entry name" value="DnaJ_domain"/>
</dbReference>
<reference evidence="2" key="1">
    <citation type="submission" date="2021-02" db="EMBL/GenBank/DDBJ databases">
        <authorList>
            <person name="Dougan E. K."/>
            <person name="Rhodes N."/>
            <person name="Thang M."/>
            <person name="Chan C."/>
        </authorList>
    </citation>
    <scope>NUCLEOTIDE SEQUENCE</scope>
</reference>
<dbReference type="SUPFAM" id="SSF46565">
    <property type="entry name" value="Chaperone J-domain"/>
    <property type="match status" value="1"/>
</dbReference>
<dbReference type="InterPro" id="IPR036869">
    <property type="entry name" value="J_dom_sf"/>
</dbReference>
<dbReference type="OrthoDB" id="10250354at2759"/>
<dbReference type="Pfam" id="PF00226">
    <property type="entry name" value="DnaJ"/>
    <property type="match status" value="1"/>
</dbReference>
<keyword evidence="3" id="KW-1185">Reference proteome</keyword>
<feature type="domain" description="J" evidence="1">
    <location>
        <begin position="192"/>
        <end position="255"/>
    </location>
</feature>
<evidence type="ECO:0000259" key="1">
    <source>
        <dbReference type="PROSITE" id="PS50076"/>
    </source>
</evidence>
<evidence type="ECO:0000313" key="2">
    <source>
        <dbReference type="EMBL" id="CAE8603922.1"/>
    </source>
</evidence>
<gene>
    <name evidence="2" type="ORF">PGLA1383_LOCUS22120</name>
</gene>
<proteinExistence type="predicted"/>
<dbReference type="CDD" id="cd06257">
    <property type="entry name" value="DnaJ"/>
    <property type="match status" value="1"/>
</dbReference>
<dbReference type="PROSITE" id="PS50076">
    <property type="entry name" value="DNAJ_2"/>
    <property type="match status" value="1"/>
</dbReference>
<name>A0A813EUC3_POLGL</name>
<sequence>MPVFLAAGAALGGFGLTAVFRVVGDFLKERQSGSKPKVKSLPKVPSFCKVSAPDAAAAAPIRSSRLCRSSRFSRSNPDLQELENISSEPLGLPQAHEEARGEIQLECQDSEEVDFEVWVETDLEASWCLEGAEKETQDWRGECQTSSILRTWDEFEALLEQKKGPNATGSRSSTGLLNSQAWRAVCPKQALASLKVLGLPEGSSEEQVRAAFRRLCLASHPDKGGSNAKFEAVLDAYRVLTASSCSKDGPQVARR</sequence>
<accession>A0A813EUC3</accession>